<dbReference type="EMBL" id="CP063135">
    <property type="protein sequence ID" value="QOU20461.1"/>
    <property type="molecule type" value="Genomic_DNA"/>
</dbReference>
<sequence length="241" mass="27134">MKPAVTAGKAWFCTVLSAFGVLILSVIGALFYTNNEALVGSIDDPEDGKADPGLWYLTAEGRISKKTNKNWNIVTFVSGLYHKDVQRKKEDECKQLIKVLSDEEALENIPVLQGLLINGEVGTGKSMLMNMFSESLPIRRKLRVYYSSFVLWIFREINQISRQNVLMKGQNELILFEIASNLVQTNYILMLDEFMMPDLAAARVIKIIFTYFFRFGGVLVATSNRLPSNMYTGGFNSAQFG</sequence>
<dbReference type="Gene3D" id="3.40.50.300">
    <property type="entry name" value="P-loop containing nucleotide triphosphate hydrolases"/>
    <property type="match status" value="1"/>
</dbReference>
<evidence type="ECO:0000256" key="5">
    <source>
        <dbReference type="ARBA" id="ARBA00022840"/>
    </source>
</evidence>
<dbReference type="GO" id="GO:0016887">
    <property type="term" value="F:ATP hydrolysis activity"/>
    <property type="evidence" value="ECO:0007669"/>
    <property type="project" value="InterPro"/>
</dbReference>
<dbReference type="Pfam" id="PF23489">
    <property type="entry name" value="V-ATPase_su_f"/>
    <property type="match status" value="1"/>
</dbReference>
<feature type="transmembrane region" description="Helical" evidence="8">
    <location>
        <begin position="12"/>
        <end position="32"/>
    </location>
</feature>
<dbReference type="PANTHER" id="PTHR12169:SF2">
    <property type="entry name" value="AFG1P"/>
    <property type="match status" value="1"/>
</dbReference>
<evidence type="ECO:0000256" key="4">
    <source>
        <dbReference type="ARBA" id="ARBA00022741"/>
    </source>
</evidence>
<dbReference type="GO" id="GO:0005524">
    <property type="term" value="F:ATP binding"/>
    <property type="evidence" value="ECO:0007669"/>
    <property type="project" value="UniProtKB-KW"/>
</dbReference>
<evidence type="ECO:0000256" key="3">
    <source>
        <dbReference type="ARBA" id="ARBA00022692"/>
    </source>
</evidence>
<keyword evidence="6 8" id="KW-1133">Transmembrane helix</keyword>
<name>A0A871RD11_DEKBR</name>
<gene>
    <name evidence="9" type="ORF">BRETT_005119</name>
</gene>
<evidence type="ECO:0000256" key="8">
    <source>
        <dbReference type="SAM" id="Phobius"/>
    </source>
</evidence>
<evidence type="ECO:0000313" key="9">
    <source>
        <dbReference type="EMBL" id="QOU20461.1"/>
    </source>
</evidence>
<dbReference type="Pfam" id="PF03969">
    <property type="entry name" value="AFG1_ATPase"/>
    <property type="match status" value="1"/>
</dbReference>
<keyword evidence="4" id="KW-0547">Nucleotide-binding</keyword>
<reference evidence="9" key="2">
    <citation type="journal article" name="BMC Genomics">
        <title>New genome assemblies reveal patterns of domestication and adaptation across Brettanomyces (Dekkera) species.</title>
        <authorList>
            <person name="Roach M.J."/>
            <person name="Borneman A.R."/>
        </authorList>
    </citation>
    <scope>NUCLEOTIDE SEQUENCE</scope>
    <source>
        <strain evidence="9">UCD 2041</strain>
    </source>
</reference>
<evidence type="ECO:0000256" key="7">
    <source>
        <dbReference type="ARBA" id="ARBA00023136"/>
    </source>
</evidence>
<dbReference type="GO" id="GO:0016020">
    <property type="term" value="C:membrane"/>
    <property type="evidence" value="ECO:0007669"/>
    <property type="project" value="UniProtKB-SubCell"/>
</dbReference>
<organism evidence="9 10">
    <name type="scientific">Dekkera bruxellensis</name>
    <name type="common">Brettanomyces custersii</name>
    <dbReference type="NCBI Taxonomy" id="5007"/>
    <lineage>
        <taxon>Eukaryota</taxon>
        <taxon>Fungi</taxon>
        <taxon>Dikarya</taxon>
        <taxon>Ascomycota</taxon>
        <taxon>Saccharomycotina</taxon>
        <taxon>Pichiomycetes</taxon>
        <taxon>Pichiales</taxon>
        <taxon>Pichiaceae</taxon>
        <taxon>Brettanomyces</taxon>
    </lineage>
</organism>
<dbReference type="InterPro" id="IPR056552">
    <property type="entry name" value="Ribonucl_Kappa"/>
</dbReference>
<comment type="subcellular location">
    <subcellularLocation>
        <location evidence="1">Membrane</location>
    </subcellularLocation>
</comment>
<accession>A0A871RD11</accession>
<dbReference type="AlphaFoldDB" id="A0A871RD11"/>
<dbReference type="KEGG" id="bbrx:BRETT_005119"/>
<evidence type="ECO:0000256" key="6">
    <source>
        <dbReference type="ARBA" id="ARBA00022989"/>
    </source>
</evidence>
<evidence type="ECO:0000256" key="1">
    <source>
        <dbReference type="ARBA" id="ARBA00004370"/>
    </source>
</evidence>
<dbReference type="Proteomes" id="UP000663131">
    <property type="component" value="Chromosome 7"/>
</dbReference>
<keyword evidence="3 8" id="KW-0812">Transmembrane</keyword>
<dbReference type="GeneID" id="64577042"/>
<dbReference type="SUPFAM" id="SSF52540">
    <property type="entry name" value="P-loop containing nucleoside triphosphate hydrolases"/>
    <property type="match status" value="1"/>
</dbReference>
<keyword evidence="7 8" id="KW-0472">Membrane</keyword>
<reference evidence="9" key="1">
    <citation type="submission" date="2020-10" db="EMBL/GenBank/DDBJ databases">
        <authorList>
            <person name="Palmer J.M."/>
        </authorList>
    </citation>
    <scope>NUCLEOTIDE SEQUENCE</scope>
    <source>
        <strain evidence="9">UCD 2041</strain>
    </source>
</reference>
<comment type="similarity">
    <text evidence="2">Belongs to the AFG1 ATPase family.</text>
</comment>
<evidence type="ECO:0000313" key="10">
    <source>
        <dbReference type="Proteomes" id="UP000663131"/>
    </source>
</evidence>
<proteinExistence type="inferred from homology"/>
<dbReference type="InterPro" id="IPR005654">
    <property type="entry name" value="ATPase_AFG1-like"/>
</dbReference>
<dbReference type="InterPro" id="IPR027417">
    <property type="entry name" value="P-loop_NTPase"/>
</dbReference>
<dbReference type="GO" id="GO:0005739">
    <property type="term" value="C:mitochondrion"/>
    <property type="evidence" value="ECO:0007669"/>
    <property type="project" value="TreeGrafter"/>
</dbReference>
<dbReference type="RefSeq" id="XP_041136954.1">
    <property type="nucleotide sequence ID" value="XM_041283602.1"/>
</dbReference>
<keyword evidence="5" id="KW-0067">ATP-binding</keyword>
<dbReference type="PANTHER" id="PTHR12169">
    <property type="entry name" value="ATPASE N2B"/>
    <property type="match status" value="1"/>
</dbReference>
<protein>
    <submittedName>
        <fullName evidence="9">Uncharacterized protein</fullName>
    </submittedName>
</protein>
<dbReference type="OrthoDB" id="67317at2759"/>
<evidence type="ECO:0000256" key="2">
    <source>
        <dbReference type="ARBA" id="ARBA00010322"/>
    </source>
</evidence>